<accession>A0A2T7FYK1</accession>
<reference evidence="2 3" key="1">
    <citation type="submission" date="2018-04" db="EMBL/GenBank/DDBJ databases">
        <title>Pelagivirga bohaiensis gen. nov., sp. nov., a bacterium isolated from the Bohai Sea.</title>
        <authorList>
            <person name="Ji X."/>
        </authorList>
    </citation>
    <scope>NUCLEOTIDE SEQUENCE [LARGE SCALE GENOMIC DNA]</scope>
    <source>
        <strain evidence="2 3">BH-SD16</strain>
    </source>
</reference>
<dbReference type="Proteomes" id="UP000244817">
    <property type="component" value="Unassembled WGS sequence"/>
</dbReference>
<dbReference type="OrthoDB" id="7472137at2"/>
<sequence>MKYRAQRYPTRFQVTLRVGAVGFKSTITSISAMGARITLDQPLAVGQGISLDYAGQRVPAKVRWVRNAAAGVTFDRALPKAELERLRSGLPGIGARPSHRVGFAALRH</sequence>
<dbReference type="EMBL" id="QCYG01000003">
    <property type="protein sequence ID" value="PVA07241.1"/>
    <property type="molecule type" value="Genomic_DNA"/>
</dbReference>
<proteinExistence type="predicted"/>
<dbReference type="SUPFAM" id="SSF141371">
    <property type="entry name" value="PilZ domain-like"/>
    <property type="match status" value="1"/>
</dbReference>
<dbReference type="GO" id="GO:0035438">
    <property type="term" value="F:cyclic-di-GMP binding"/>
    <property type="evidence" value="ECO:0007669"/>
    <property type="project" value="InterPro"/>
</dbReference>
<evidence type="ECO:0000313" key="2">
    <source>
        <dbReference type="EMBL" id="PVA07241.1"/>
    </source>
</evidence>
<name>A0A2T7FYK1_9RHOB</name>
<dbReference type="RefSeq" id="WP_108640069.1">
    <property type="nucleotide sequence ID" value="NZ_QCYG01000003.1"/>
</dbReference>
<dbReference type="AlphaFoldDB" id="A0A2T7FYK1"/>
<evidence type="ECO:0000259" key="1">
    <source>
        <dbReference type="Pfam" id="PF07238"/>
    </source>
</evidence>
<comment type="caution">
    <text evidence="2">The sequence shown here is derived from an EMBL/GenBank/DDBJ whole genome shotgun (WGS) entry which is preliminary data.</text>
</comment>
<dbReference type="Pfam" id="PF07238">
    <property type="entry name" value="PilZ"/>
    <property type="match status" value="1"/>
</dbReference>
<feature type="domain" description="PilZ" evidence="1">
    <location>
        <begin position="4"/>
        <end position="87"/>
    </location>
</feature>
<keyword evidence="3" id="KW-1185">Reference proteome</keyword>
<evidence type="ECO:0000313" key="3">
    <source>
        <dbReference type="Proteomes" id="UP000244817"/>
    </source>
</evidence>
<dbReference type="InterPro" id="IPR009875">
    <property type="entry name" value="PilZ_domain"/>
</dbReference>
<protein>
    <recommendedName>
        <fullName evidence="1">PilZ domain-containing protein</fullName>
    </recommendedName>
</protein>
<gene>
    <name evidence="2" type="ORF">DC363_05170</name>
</gene>
<organism evidence="2 3">
    <name type="scientific">Thalassorhabdomicrobium marinisediminis</name>
    <dbReference type="NCBI Taxonomy" id="2170577"/>
    <lineage>
        <taxon>Bacteria</taxon>
        <taxon>Pseudomonadati</taxon>
        <taxon>Pseudomonadota</taxon>
        <taxon>Alphaproteobacteria</taxon>
        <taxon>Rhodobacterales</taxon>
        <taxon>Paracoccaceae</taxon>
        <taxon>Thalassorhabdomicrobium</taxon>
    </lineage>
</organism>